<evidence type="ECO:0008006" key="6">
    <source>
        <dbReference type="Google" id="ProtNLM"/>
    </source>
</evidence>
<dbReference type="AlphaFoldDB" id="X1A7F4"/>
<dbReference type="InterPro" id="IPR027266">
    <property type="entry name" value="TrmE/GcvT-like"/>
</dbReference>
<dbReference type="InterPro" id="IPR006222">
    <property type="entry name" value="GCVT_N"/>
</dbReference>
<evidence type="ECO:0000313" key="5">
    <source>
        <dbReference type="EMBL" id="GAG78110.1"/>
    </source>
</evidence>
<dbReference type="InterPro" id="IPR029043">
    <property type="entry name" value="GcvT/YgfZ_C"/>
</dbReference>
<dbReference type="Gene3D" id="2.40.30.110">
    <property type="entry name" value="Aminomethyltransferase beta-barrel domains"/>
    <property type="match status" value="1"/>
</dbReference>
<evidence type="ECO:0000256" key="2">
    <source>
        <dbReference type="ARBA" id="ARBA00022679"/>
    </source>
</evidence>
<feature type="domain" description="GCVT N-terminal" evidence="3">
    <location>
        <begin position="1"/>
        <end position="52"/>
    </location>
</feature>
<dbReference type="FunFam" id="2.40.30.110:FF:000003">
    <property type="entry name" value="Aminomethyltransferase"/>
    <property type="match status" value="1"/>
</dbReference>
<dbReference type="EMBL" id="BART01010885">
    <property type="protein sequence ID" value="GAG78110.1"/>
    <property type="molecule type" value="Genomic_DNA"/>
</dbReference>
<dbReference type="Gene3D" id="4.10.1250.10">
    <property type="entry name" value="Aminomethyltransferase fragment"/>
    <property type="match status" value="1"/>
</dbReference>
<organism evidence="5">
    <name type="scientific">marine sediment metagenome</name>
    <dbReference type="NCBI Taxonomy" id="412755"/>
    <lineage>
        <taxon>unclassified sequences</taxon>
        <taxon>metagenomes</taxon>
        <taxon>ecological metagenomes</taxon>
    </lineage>
</organism>
<protein>
    <recommendedName>
        <fullName evidence="6">Glycine cleavage T-protein C-terminal barrel domain-containing protein</fullName>
    </recommendedName>
</protein>
<keyword evidence="2" id="KW-0808">Transferase</keyword>
<dbReference type="GO" id="GO:0008483">
    <property type="term" value="F:transaminase activity"/>
    <property type="evidence" value="ECO:0007669"/>
    <property type="project" value="UniProtKB-KW"/>
</dbReference>
<dbReference type="GO" id="GO:0005829">
    <property type="term" value="C:cytosol"/>
    <property type="evidence" value="ECO:0007669"/>
    <property type="project" value="TreeGrafter"/>
</dbReference>
<evidence type="ECO:0000259" key="3">
    <source>
        <dbReference type="Pfam" id="PF01571"/>
    </source>
</evidence>
<dbReference type="SUPFAM" id="SSF101790">
    <property type="entry name" value="Aminomethyltransferase beta-barrel domain"/>
    <property type="match status" value="1"/>
</dbReference>
<evidence type="ECO:0000259" key="4">
    <source>
        <dbReference type="Pfam" id="PF08669"/>
    </source>
</evidence>
<feature type="domain" description="Aminomethyltransferase C-terminal" evidence="4">
    <location>
        <begin position="74"/>
        <end position="150"/>
    </location>
</feature>
<proteinExistence type="predicted"/>
<evidence type="ECO:0000256" key="1">
    <source>
        <dbReference type="ARBA" id="ARBA00022576"/>
    </source>
</evidence>
<sequence>IWGELIKAGAYPAGLGARDSLRLEATYSLYGHEINDSITPVEAGLFWLVKPKQGIEYIGKKVLLEQKNEGTNRIIVGLNLLDRGIIRENFKIFKGGEKIGYVTSGGYSPTLKKTIGLGLISKRHKEEGTEIEIEIRNKLLRGVVVSTPFYRNV</sequence>
<comment type="caution">
    <text evidence="5">The sequence shown here is derived from an EMBL/GenBank/DDBJ whole genome shotgun (WGS) entry which is preliminary data.</text>
</comment>
<name>X1A7F4_9ZZZZ</name>
<dbReference type="SUPFAM" id="SSF103025">
    <property type="entry name" value="Folate-binding domain"/>
    <property type="match status" value="1"/>
</dbReference>
<dbReference type="PANTHER" id="PTHR43757:SF2">
    <property type="entry name" value="AMINOMETHYLTRANSFERASE, MITOCHONDRIAL"/>
    <property type="match status" value="1"/>
</dbReference>
<dbReference type="Pfam" id="PF01571">
    <property type="entry name" value="GCV_T"/>
    <property type="match status" value="1"/>
</dbReference>
<reference evidence="5" key="1">
    <citation type="journal article" date="2014" name="Front. Microbiol.">
        <title>High frequency of phylogenetically diverse reductive dehalogenase-homologous genes in deep subseafloor sedimentary metagenomes.</title>
        <authorList>
            <person name="Kawai M."/>
            <person name="Futagami T."/>
            <person name="Toyoda A."/>
            <person name="Takaki Y."/>
            <person name="Nishi S."/>
            <person name="Hori S."/>
            <person name="Arai W."/>
            <person name="Tsubouchi T."/>
            <person name="Morono Y."/>
            <person name="Uchiyama I."/>
            <person name="Ito T."/>
            <person name="Fujiyama A."/>
            <person name="Inagaki F."/>
            <person name="Takami H."/>
        </authorList>
    </citation>
    <scope>NUCLEOTIDE SEQUENCE</scope>
    <source>
        <strain evidence="5">Expedition CK06-06</strain>
    </source>
</reference>
<gene>
    <name evidence="5" type="ORF">S01H4_23456</name>
</gene>
<feature type="non-terminal residue" evidence="5">
    <location>
        <position position="1"/>
    </location>
</feature>
<dbReference type="Gene3D" id="3.30.1360.120">
    <property type="entry name" value="Probable tRNA modification gtpase trme, domain 1"/>
    <property type="match status" value="1"/>
</dbReference>
<dbReference type="InterPro" id="IPR013977">
    <property type="entry name" value="GcvT_C"/>
</dbReference>
<dbReference type="PANTHER" id="PTHR43757">
    <property type="entry name" value="AMINOMETHYLTRANSFERASE"/>
    <property type="match status" value="1"/>
</dbReference>
<accession>X1A7F4</accession>
<dbReference type="InterPro" id="IPR028896">
    <property type="entry name" value="GcvT/YgfZ/DmdA"/>
</dbReference>
<dbReference type="Pfam" id="PF08669">
    <property type="entry name" value="GCV_T_C"/>
    <property type="match status" value="1"/>
</dbReference>
<keyword evidence="1" id="KW-0032">Aminotransferase</keyword>